<dbReference type="PANTHER" id="PTHR34587:SF2">
    <property type="entry name" value="G-PROTEIN COUPLED RECEPTORS FAMILY 1 PROFILE DOMAIN-CONTAINING PROTEIN"/>
    <property type="match status" value="1"/>
</dbReference>
<reference evidence="2 3" key="1">
    <citation type="journal article" date="2019" name="Environ. Microbiol.">
        <title>At the nexus of three kingdoms: the genome of the mycorrhizal fungus Gigaspora margarita provides insights into plant, endobacterial and fungal interactions.</title>
        <authorList>
            <person name="Venice F."/>
            <person name="Ghignone S."/>
            <person name="Salvioli di Fossalunga A."/>
            <person name="Amselem J."/>
            <person name="Novero M."/>
            <person name="Xianan X."/>
            <person name="Sedzielewska Toro K."/>
            <person name="Morin E."/>
            <person name="Lipzen A."/>
            <person name="Grigoriev I.V."/>
            <person name="Henrissat B."/>
            <person name="Martin F.M."/>
            <person name="Bonfante P."/>
        </authorList>
    </citation>
    <scope>NUCLEOTIDE SEQUENCE [LARGE SCALE GENOMIC DNA]</scope>
    <source>
        <strain evidence="2 3">BEG34</strain>
    </source>
</reference>
<dbReference type="Proteomes" id="UP000439903">
    <property type="component" value="Unassembled WGS sequence"/>
</dbReference>
<keyword evidence="2" id="KW-0689">Ribosomal protein</keyword>
<dbReference type="EMBL" id="WTPW01000073">
    <property type="protein sequence ID" value="KAF0552021.1"/>
    <property type="molecule type" value="Genomic_DNA"/>
</dbReference>
<dbReference type="GO" id="GO:0005840">
    <property type="term" value="C:ribosome"/>
    <property type="evidence" value="ECO:0007669"/>
    <property type="project" value="UniProtKB-KW"/>
</dbReference>
<feature type="chain" id="PRO_5034015938" evidence="1">
    <location>
        <begin position="23"/>
        <end position="232"/>
    </location>
</feature>
<keyword evidence="1" id="KW-0732">Signal</keyword>
<evidence type="ECO:0000313" key="2">
    <source>
        <dbReference type="EMBL" id="KAF0552021.1"/>
    </source>
</evidence>
<evidence type="ECO:0000256" key="1">
    <source>
        <dbReference type="SAM" id="SignalP"/>
    </source>
</evidence>
<name>A0A8H4B117_GIGMA</name>
<accession>A0A8H4B117</accession>
<dbReference type="OrthoDB" id="2336871at2759"/>
<dbReference type="AlphaFoldDB" id="A0A8H4B117"/>
<dbReference type="PANTHER" id="PTHR34587">
    <property type="entry name" value="VWFA DOMAIN-CONTAINING PROTEIN"/>
    <property type="match status" value="1"/>
</dbReference>
<comment type="caution">
    <text evidence="2">The sequence shown here is derived from an EMBL/GenBank/DDBJ whole genome shotgun (WGS) entry which is preliminary data.</text>
</comment>
<sequence>MNSRLAVLFLVVLASTITLVSSQSVVDFTPAERDNNICKNNPDFGPTNGLQNKNGSCSDTVQGEIPDVDHMVSSLIVEPSNGETLEANKNFTVKISTINLVTGFFDDPATQYYTFPQVVDDKTGNIFGHSHVTIQLLKSFDVAPDPKLFAFFKGLNAPEVDGLFSQEIGSATNNGLPPGLYRICTMVASFAHQPTIMPVAQRGAQDDCIRIKVVDSKKKRNTLNKKRNAKFL</sequence>
<evidence type="ECO:0000313" key="3">
    <source>
        <dbReference type="Proteomes" id="UP000439903"/>
    </source>
</evidence>
<keyword evidence="2" id="KW-0687">Ribonucleoprotein</keyword>
<proteinExistence type="predicted"/>
<dbReference type="InterPro" id="IPR053216">
    <property type="entry name" value="Appressorial_penetr-assoc"/>
</dbReference>
<gene>
    <name evidence="2" type="ORF">F8M41_022833</name>
</gene>
<feature type="signal peptide" evidence="1">
    <location>
        <begin position="1"/>
        <end position="22"/>
    </location>
</feature>
<organism evidence="2 3">
    <name type="scientific">Gigaspora margarita</name>
    <dbReference type="NCBI Taxonomy" id="4874"/>
    <lineage>
        <taxon>Eukaryota</taxon>
        <taxon>Fungi</taxon>
        <taxon>Fungi incertae sedis</taxon>
        <taxon>Mucoromycota</taxon>
        <taxon>Glomeromycotina</taxon>
        <taxon>Glomeromycetes</taxon>
        <taxon>Diversisporales</taxon>
        <taxon>Gigasporaceae</taxon>
        <taxon>Gigaspora</taxon>
    </lineage>
</organism>
<protein>
    <submittedName>
        <fullName evidence="2">Putative ribosomal protein s17 protein</fullName>
    </submittedName>
</protein>
<keyword evidence="3" id="KW-1185">Reference proteome</keyword>